<feature type="compositionally biased region" description="Basic and acidic residues" evidence="1">
    <location>
        <begin position="51"/>
        <end position="61"/>
    </location>
</feature>
<gene>
    <name evidence="2" type="ORF">ZOSMA_154G00490</name>
</gene>
<proteinExistence type="predicted"/>
<feature type="compositionally biased region" description="Basic and acidic residues" evidence="1">
    <location>
        <begin position="1"/>
        <end position="21"/>
    </location>
</feature>
<protein>
    <submittedName>
        <fullName evidence="2">Uncharacterized protein</fullName>
    </submittedName>
</protein>
<dbReference type="AlphaFoldDB" id="A0A0K9PY25"/>
<comment type="caution">
    <text evidence="2">The sequence shown here is derived from an EMBL/GenBank/DDBJ whole genome shotgun (WGS) entry which is preliminary data.</text>
</comment>
<evidence type="ECO:0000256" key="1">
    <source>
        <dbReference type="SAM" id="MobiDB-lite"/>
    </source>
</evidence>
<evidence type="ECO:0000313" key="2">
    <source>
        <dbReference type="EMBL" id="KMZ73105.1"/>
    </source>
</evidence>
<accession>A0A0K9PY25</accession>
<reference evidence="3" key="1">
    <citation type="journal article" date="2016" name="Nature">
        <title>The genome of the seagrass Zostera marina reveals angiosperm adaptation to the sea.</title>
        <authorList>
            <person name="Olsen J.L."/>
            <person name="Rouze P."/>
            <person name="Verhelst B."/>
            <person name="Lin Y.-C."/>
            <person name="Bayer T."/>
            <person name="Collen J."/>
            <person name="Dattolo E."/>
            <person name="De Paoli E."/>
            <person name="Dittami S."/>
            <person name="Maumus F."/>
            <person name="Michel G."/>
            <person name="Kersting A."/>
            <person name="Lauritano C."/>
            <person name="Lohaus R."/>
            <person name="Toepel M."/>
            <person name="Tonon T."/>
            <person name="Vanneste K."/>
            <person name="Amirebrahimi M."/>
            <person name="Brakel J."/>
            <person name="Bostroem C."/>
            <person name="Chovatia M."/>
            <person name="Grimwood J."/>
            <person name="Jenkins J.W."/>
            <person name="Jueterbock A."/>
            <person name="Mraz A."/>
            <person name="Stam W.T."/>
            <person name="Tice H."/>
            <person name="Bornberg-Bauer E."/>
            <person name="Green P.J."/>
            <person name="Pearson G.A."/>
            <person name="Procaccini G."/>
            <person name="Duarte C.M."/>
            <person name="Schmutz J."/>
            <person name="Reusch T.B.H."/>
            <person name="Van de Peer Y."/>
        </authorList>
    </citation>
    <scope>NUCLEOTIDE SEQUENCE [LARGE SCALE GENOMIC DNA]</scope>
    <source>
        <strain evidence="3">cv. Finnish</strain>
    </source>
</reference>
<feature type="compositionally biased region" description="Basic residues" evidence="1">
    <location>
        <begin position="38"/>
        <end position="50"/>
    </location>
</feature>
<dbReference type="EMBL" id="LFYR01000604">
    <property type="protein sequence ID" value="KMZ73105.1"/>
    <property type="molecule type" value="Genomic_DNA"/>
</dbReference>
<dbReference type="PANTHER" id="PTHR35277">
    <property type="entry name" value="OS09G0363700 PROTEIN"/>
    <property type="match status" value="1"/>
</dbReference>
<keyword evidence="3" id="KW-1185">Reference proteome</keyword>
<feature type="region of interest" description="Disordered" evidence="1">
    <location>
        <begin position="1"/>
        <end position="76"/>
    </location>
</feature>
<dbReference type="OrthoDB" id="1932113at2759"/>
<dbReference type="PANTHER" id="PTHR35277:SF10">
    <property type="entry name" value="OS09G0363700 PROTEIN"/>
    <property type="match status" value="1"/>
</dbReference>
<name>A0A0K9PY25_ZOSMR</name>
<dbReference type="Proteomes" id="UP000036987">
    <property type="component" value="Unassembled WGS sequence"/>
</dbReference>
<evidence type="ECO:0000313" key="3">
    <source>
        <dbReference type="Proteomes" id="UP000036987"/>
    </source>
</evidence>
<organism evidence="2 3">
    <name type="scientific">Zostera marina</name>
    <name type="common">Eelgrass</name>
    <dbReference type="NCBI Taxonomy" id="29655"/>
    <lineage>
        <taxon>Eukaryota</taxon>
        <taxon>Viridiplantae</taxon>
        <taxon>Streptophyta</taxon>
        <taxon>Embryophyta</taxon>
        <taxon>Tracheophyta</taxon>
        <taxon>Spermatophyta</taxon>
        <taxon>Magnoliopsida</taxon>
        <taxon>Liliopsida</taxon>
        <taxon>Zosteraceae</taxon>
        <taxon>Zostera</taxon>
    </lineage>
</organism>
<sequence length="102" mass="11867">MKKVEGDRDSKQQRKERDEHPVIPVAEDLDEKDNEAKKSHHHHLFHHHRHGGETHGHREDVNESTSISDIKGPNVFQRAKEEVEAVVESIRHKKDRPPHNSS</sequence>